<proteinExistence type="inferred from homology"/>
<dbReference type="FunFam" id="3.30.559.30:FF:000001">
    <property type="entry name" value="Non-ribosomal peptide synthetase"/>
    <property type="match status" value="1"/>
</dbReference>
<dbReference type="Gene3D" id="3.30.300.30">
    <property type="match status" value="3"/>
</dbReference>
<evidence type="ECO:0000259" key="6">
    <source>
        <dbReference type="PROSITE" id="PS50075"/>
    </source>
</evidence>
<dbReference type="Gene3D" id="2.30.38.10">
    <property type="entry name" value="Luciferase, Domain 3"/>
    <property type="match status" value="2"/>
</dbReference>
<dbReference type="Pfam" id="PF00668">
    <property type="entry name" value="Condensation"/>
    <property type="match status" value="4"/>
</dbReference>
<dbReference type="InterPro" id="IPR010060">
    <property type="entry name" value="NRPS_synth"/>
</dbReference>
<dbReference type="InterPro" id="IPR020845">
    <property type="entry name" value="AMP-binding_CS"/>
</dbReference>
<dbReference type="InterPro" id="IPR001242">
    <property type="entry name" value="Condensation_dom"/>
</dbReference>
<feature type="domain" description="Carrier" evidence="6">
    <location>
        <begin position="1003"/>
        <end position="1078"/>
    </location>
</feature>
<dbReference type="InterPro" id="IPR023213">
    <property type="entry name" value="CAT-like_dom_sf"/>
</dbReference>
<dbReference type="InterPro" id="IPR029058">
    <property type="entry name" value="AB_hydrolase_fold"/>
</dbReference>
<dbReference type="FunFam" id="3.40.50.980:FF:000001">
    <property type="entry name" value="Non-ribosomal peptide synthetase"/>
    <property type="match status" value="2"/>
</dbReference>
<dbReference type="CDD" id="cd05930">
    <property type="entry name" value="A_NRPS"/>
    <property type="match status" value="1"/>
</dbReference>
<dbReference type="Gene3D" id="3.30.559.30">
    <property type="entry name" value="Nonribosomal peptide synthetase, condensation domain"/>
    <property type="match status" value="4"/>
</dbReference>
<dbReference type="InterPro" id="IPR000873">
    <property type="entry name" value="AMP-dep_synth/lig_dom"/>
</dbReference>
<dbReference type="FunFam" id="3.40.50.980:FF:000002">
    <property type="entry name" value="Enterobactin synthetase component F"/>
    <property type="match status" value="1"/>
</dbReference>
<dbReference type="NCBIfam" id="NF003417">
    <property type="entry name" value="PRK04813.1"/>
    <property type="match status" value="3"/>
</dbReference>
<sequence length="3662" mass="400981">MDFDKNVDLVKRFVRLPLQQREVFYQRLLEKGMSFARLPIPTLREGDAPAPASYAQERQWFLWQLQPDSSAYHICSVLRLEGALQPQALQASLDALVARHESLRTRFSQDEQGILQHVVDQRIVIDQVAMQPGLAGASLGRWVEQWSREPFDLANGPLLRVVLGRVSDQEHVLVLIQHHVISDGFSMQVMVDEWLALYLACCTGQAPALASLPIQYADYALWQRRWMEAGERSRQLAYWVEKLGAEQPVLELPLDHPRPRFPSHRGARVKVSLPAELVESLRSMAKAQGVTLFMLLLAAYQVLLHRYSGQEQIRVGVPMANRNRIETQGLMGLFVNTQVMSGHFSPQLRFDQFLKQVRVAAQEAQAHQDLPFEQLVEALQPERSLGNTPLFQAMFNHQMARKGRSTSLAGLTIEHLDPHAPSAKVDLTLETLESEDGLQAAFVYRSELFEPASIERLAAHWQHVLRAVSRSPEQVVGDIPLLDDAEGGALLAQWQAPLPASADQVAVHRLFERQAASVPDVLAVVAENGQLTYRQLDANANGLAVRLQAQGVASGDVVAVVAERTVEYVATVLALMKLGAAYLPLEPGLPAARQAYLLGDAGVRCVVGRSPQLAERTHVAFVEFVADPALALTAPPVCSVDSRQLAYVMYTSGTTGQPKGVGVSHAALSHYVQAVSERLPMASMATLAMVSTPASDLGHTMFYGALCAGKTLHLISRDCSVDARAFAGYLEQHGIDALKIVPSHLEALMASSGPEQVLPRACLVVGGESIGERLLARIHAAAPGLAVINHYGPTETTVGVLTAALDPGQPVTLGAALSRCRVAVLSPQMQPVPTSAAGELYIGGAGLADGYMGKPALTAERFVPDPFDAAGGARLYRTGDRASRLADGRIRYLGRLDQQIKIRGFRVEPGEIVDALQAQPEVAEAVVLQRDGAALVAYLVAVGDLADPRSLADILRGRLESLLPDYMVPESFMVLPALPLTSNGKLDRKALPVPEKAQVRYQPPADATEQAIADVWAQVLEVERVGRGDNFFRLGGHSLLAIQMIARLRQQAQIELPLKGLFETHDLAGFAALASGVAEVQQPILPRERGQVPRLSYAQQRQWVLWQLEPEGATYNIPTALRLVGALDVGALQRSFTALIARHETLRTRFEQVDGQPLQVIEPPSPFNLEPEAVEPAQVQAWIDAEAAKPFDLERGPLLRARLLRLGSDEHVLMLTLHHIVSDGWSTPILVRELVALYEGDCQGREVSLPALPIQYADYAQWQRQWMEAGEQARQLAYWKEQLGDEQPVLELPLDRLRPARSSFRGARLQVPLSPALSQALQGLARERGVTLFMLLLASFQTLLHRYSGQRDIRVGVPVANRNRVETEGLIGFFVNTQVLRAQFDVGLGFDQLLTQVRQAALGAQAHQDLPFEQLVEALQPERSVSHSPLFQVMYNHQSASKTAVGSVSGLAIERLEGQGHVAKFDLSLDSFESENGLSAAFLYSTDLFDASTIERLASHWLNLLEAVCREPAQEIAALPLLSESERQTLLKNWDHTGPEVVLPPVHQLFEAQVLRTPDAVAVIGQRPGAECQLTYRELNLQANRLAHWLIEQGVGPEERVAIAMSRSEQSLVAFMAVLKAGGAYVPLDVAYPAERLLHMMRDSRAALVLSEAQWLDQLPLPAGTPGVALDQLDLSNYSEANPGVPLAAGNLAYVIYTSGSTGLPKGVAVEHGPLAMHIQATGERYETSPADCELHFMSFAFDGAHEGWMHPLINGARVLVRDDRLWLPDETCAQMHRHGVTIGVFPPIYLQQLAEHVEREGHPPAVRVYCFGGEAVSQASYELARSVLKPTWIFNGYGPTETVVTPLIWKAGVGDPCGAAYAPIGELVGHRSGYVLDDGLGLQPQGLAGELYLGGQGVARGYLDRPGLTAERFVPDPYGAPGARLYRSGDQTRCRGDGLMEYLSRVDHQVKVRGFRIELGEVEARLLAHPQVREAVVLAQDGPAGKQLVGYVVGSDAVQGNEVRQHLKTLLPDYMVPSHVLVIPALPLTPNGKLDRKALPLPDVSALQQGYVAPRNETEAQLAAVWADVLKLERVGLEDNFFELGGDSIMSIQVVSRARHQGLQFTPKELFEHQTVGELAQVVRRGGAVAIDQGLVSGDAPLTPIQSGFVEAAIPHRDHWNQAVMLAPREPLQAPVLEAALHAVLSHHDALRACLRDNGLNYDGPVPAVLWQRQALDDAALAEVAEQAQRSLSLEEGLLLRAVLIDRGTQGQRLLLVVHHLVIDGVSWRIVLEDLQQAYTDLAAQRTLALPAKTDAFKTWATRLQRRAVDPAISAESRYWHEALSHCTQTLPCDFPQGSSRQADAAFVSSQLNATRTRQLLQHTAQAYRTQINDLLLTALSRVVCRWTGQPSALIRLEGHGREDLFDDLDITRTVGWFTSVFPVSLSPQEELGESIKAVKEQLRAVPHKGIGYGMLRYLGDEPTRQALAALPQGQIVFNYLGQFDQTFDDSTAIFAPSGEYSGAKQDGAAPLPALISINGQVHEGVLQLNWTYSAKVFHRQTLQGLANELTQELEGLIDHCINPAIAGLTPSDVPLAGLDQASLDQLPVAARDIADLYPLSPMQQGMLFHSLGQEEGGAYVNQLRVDVRGLDIERFRAAWQTTLDSHEVLRASFLSGQAQALQLIRKQVTLPLQELDWQGREDLAAALDTFAEGDRQRGFDLESDALLRLTAIKIEPGVHHLIYTNHHILMDGWSNSRLLGEVLQRYAGVHIPAPKGRFRDYIQWLGAQDAAANQAFWAEQLQAFDEPTRLAQAIRRPEGALAHGQGEWHQALDEATTQRLIAFSRQQHLTVNTVVQAAWLLLLHRYTGQAGVSFGATVAGRPAALVGIEEQLGLFINTLPVFAQVRAEQPVEQWLAQLQAQNLSLREREYTPLYDVQRWAGRGGESLFDTLLVFENYPVAEALQQGAPAGLAFGQVHTREQTNYPMTLAVTLGQQLKVHYSFNRALFADAAVQRLGEHFFTLLVQLAERATAPVGELIMLGSAEHQRLQGYNDTAAIHPVDRPIHRLIEEQVERTPDAIALVFGERQLSYRQLNAQANRLAHTLREMGVGPDVPVGIAAHRSLEMVIGLLAVLKAGGAYVPMDPEYPIDRLGYMLEDSGVRLLLTQATLAQQLPLTEGVQVLCLDTCPLADGAEAEQNLASSASADDLAYIIYTSGSTGRPKGAGNSHRALVNRLCWMQKAYALDASDAVLQKTPFSFDVSVWEFFWPLMTGARLVVAQPGDHRDPQRLLETIVDNGITTLHFVPSMLQAFLAAAPVERCSSITRLVCSGEALPPELAQEALARLATARLYNLYGPTEAAIDVTHWHCTRENAGSVPIGQPIDNLRTHVVDLGLHSVPVGVNGELLLGGIGLARGYHLRPALTAERFIPDPFAVEPGGRVYRTGDLVRLRDDGVIDYLGRLDHQVKIRGLRIELGEIVSRMLELDAVREAVVVDVDLGAGTQLAAYVVPVQGHDGDDAGLLESIERHLKACLPGHMVPSYVTVLPAMPMSPNGKLDRKALPAPVRRATAQGRGEPLASELARQVAQIWAQVLGLDSVGADDDFFALGGHSLLAVQVLVRLRDQLGREVSLATLFEHPVLADFCDQLEPQANAQDSLQEQLAKSLEALKRLSTEEMNELIS</sequence>
<evidence type="ECO:0000256" key="2">
    <source>
        <dbReference type="ARBA" id="ARBA00006432"/>
    </source>
</evidence>
<dbReference type="EMBL" id="CP039371">
    <property type="protein sequence ID" value="QCI11577.1"/>
    <property type="molecule type" value="Genomic_DNA"/>
</dbReference>
<dbReference type="InterPro" id="IPR009081">
    <property type="entry name" value="PP-bd_ACP"/>
</dbReference>
<evidence type="ECO:0000256" key="4">
    <source>
        <dbReference type="ARBA" id="ARBA00022553"/>
    </source>
</evidence>
<dbReference type="InterPro" id="IPR036736">
    <property type="entry name" value="ACP-like_sf"/>
</dbReference>
<dbReference type="SMART" id="SM00823">
    <property type="entry name" value="PKS_PP"/>
    <property type="match status" value="3"/>
</dbReference>
<dbReference type="InterPro" id="IPR045851">
    <property type="entry name" value="AMP-bd_C_sf"/>
</dbReference>
<dbReference type="RefSeq" id="WP_136913747.1">
    <property type="nucleotide sequence ID" value="NZ_CP039371.1"/>
</dbReference>
<dbReference type="PROSITE" id="PS00455">
    <property type="entry name" value="AMP_BINDING"/>
    <property type="match status" value="3"/>
</dbReference>
<dbReference type="FunFam" id="3.30.300.30:FF:000010">
    <property type="entry name" value="Enterobactin synthetase component F"/>
    <property type="match status" value="1"/>
</dbReference>
<dbReference type="SUPFAM" id="SSF47336">
    <property type="entry name" value="ACP-like"/>
    <property type="match status" value="3"/>
</dbReference>
<dbReference type="Pfam" id="PF00550">
    <property type="entry name" value="PP-binding"/>
    <property type="match status" value="3"/>
</dbReference>
<dbReference type="FunFam" id="3.30.559.10:FF:000012">
    <property type="entry name" value="Non-ribosomal peptide synthetase"/>
    <property type="match status" value="1"/>
</dbReference>
<dbReference type="InterPro" id="IPR006162">
    <property type="entry name" value="Ppantetheine_attach_site"/>
</dbReference>
<dbReference type="GO" id="GO:0044550">
    <property type="term" value="P:secondary metabolite biosynthetic process"/>
    <property type="evidence" value="ECO:0007669"/>
    <property type="project" value="UniProtKB-ARBA"/>
</dbReference>
<dbReference type="InterPro" id="IPR020806">
    <property type="entry name" value="PKS_PP-bd"/>
</dbReference>
<dbReference type="FunFam" id="3.40.50.12780:FF:000012">
    <property type="entry name" value="Non-ribosomal peptide synthetase"/>
    <property type="match status" value="1"/>
</dbReference>
<dbReference type="Gene3D" id="1.10.1200.10">
    <property type="entry name" value="ACP-like"/>
    <property type="match status" value="2"/>
</dbReference>
<keyword evidence="4" id="KW-0597">Phosphoprotein</keyword>
<dbReference type="Pfam" id="PF13193">
    <property type="entry name" value="AMP-binding_C"/>
    <property type="match status" value="3"/>
</dbReference>
<dbReference type="SUPFAM" id="SSF52777">
    <property type="entry name" value="CoA-dependent acyltransferases"/>
    <property type="match status" value="8"/>
</dbReference>
<dbReference type="PANTHER" id="PTHR45398:SF1">
    <property type="entry name" value="ENZYME, PUTATIVE (JCVI)-RELATED"/>
    <property type="match status" value="1"/>
</dbReference>
<dbReference type="PROSITE" id="PS50075">
    <property type="entry name" value="CARRIER"/>
    <property type="match status" value="3"/>
</dbReference>
<dbReference type="GO" id="GO:0016874">
    <property type="term" value="F:ligase activity"/>
    <property type="evidence" value="ECO:0007669"/>
    <property type="project" value="UniProtKB-KW"/>
</dbReference>
<dbReference type="InterPro" id="IPR025110">
    <property type="entry name" value="AMP-bd_C"/>
</dbReference>
<dbReference type="Pfam" id="PF00501">
    <property type="entry name" value="AMP-binding"/>
    <property type="match status" value="3"/>
</dbReference>
<evidence type="ECO:0000256" key="5">
    <source>
        <dbReference type="ARBA" id="ARBA00022598"/>
    </source>
</evidence>
<dbReference type="PANTHER" id="PTHR45398">
    <property type="match status" value="1"/>
</dbReference>
<gene>
    <name evidence="7" type="ORF">E6B08_09365</name>
</gene>
<dbReference type="FunFam" id="1.10.1200.10:FF:000005">
    <property type="entry name" value="Nonribosomal peptide synthetase 1"/>
    <property type="match status" value="3"/>
</dbReference>
<dbReference type="CDD" id="cd19534">
    <property type="entry name" value="E_NRPS"/>
    <property type="match status" value="1"/>
</dbReference>
<dbReference type="GO" id="GO:0031177">
    <property type="term" value="F:phosphopantetheine binding"/>
    <property type="evidence" value="ECO:0007669"/>
    <property type="project" value="InterPro"/>
</dbReference>
<dbReference type="Gene3D" id="3.40.50.12780">
    <property type="entry name" value="N-terminal domain of ligase-like"/>
    <property type="match status" value="1"/>
</dbReference>
<feature type="domain" description="Carrier" evidence="6">
    <location>
        <begin position="2054"/>
        <end position="2128"/>
    </location>
</feature>
<dbReference type="InterPro" id="IPR042099">
    <property type="entry name" value="ANL_N_sf"/>
</dbReference>
<dbReference type="SUPFAM" id="SSF56801">
    <property type="entry name" value="Acetyl-CoA synthetase-like"/>
    <property type="match status" value="3"/>
</dbReference>
<reference evidence="8" key="1">
    <citation type="submission" date="2019-04" db="EMBL/GenBank/DDBJ databases">
        <title>Genome sequence of Pseudomonas putida 1290, an auxin catabolizing strain.</title>
        <authorList>
            <person name="Laird T.S."/>
            <person name="Leveau J.H.J."/>
        </authorList>
    </citation>
    <scope>NUCLEOTIDE SEQUENCE [LARGE SCALE GENOMIC DNA]</scope>
    <source>
        <strain evidence="8">1290</strain>
    </source>
</reference>
<evidence type="ECO:0000256" key="3">
    <source>
        <dbReference type="ARBA" id="ARBA00022450"/>
    </source>
</evidence>
<dbReference type="CDD" id="cd19531">
    <property type="entry name" value="LCL_NRPS-like"/>
    <property type="match status" value="2"/>
</dbReference>
<organism evidence="7 8">
    <name type="scientific">Pseudomonas putida</name>
    <name type="common">Arthrobacter siderocapsulatus</name>
    <dbReference type="NCBI Taxonomy" id="303"/>
    <lineage>
        <taxon>Bacteria</taxon>
        <taxon>Pseudomonadati</taxon>
        <taxon>Pseudomonadota</taxon>
        <taxon>Gammaproteobacteria</taxon>
        <taxon>Pseudomonadales</taxon>
        <taxon>Pseudomonadaceae</taxon>
        <taxon>Pseudomonas</taxon>
    </lineage>
</organism>
<dbReference type="Gene3D" id="3.40.50.1820">
    <property type="entry name" value="alpha/beta hydrolase"/>
    <property type="match status" value="1"/>
</dbReference>
<dbReference type="NCBIfam" id="TIGR01720">
    <property type="entry name" value="NRPS-para261"/>
    <property type="match status" value="1"/>
</dbReference>
<dbReference type="GO" id="GO:0043041">
    <property type="term" value="P:amino acid activation for nonribosomal peptide biosynthetic process"/>
    <property type="evidence" value="ECO:0007669"/>
    <property type="project" value="UniProtKB-ARBA"/>
</dbReference>
<dbReference type="InterPro" id="IPR010071">
    <property type="entry name" value="AA_adenyl_dom"/>
</dbReference>
<dbReference type="Gene3D" id="3.30.559.10">
    <property type="entry name" value="Chloramphenicol acetyltransferase-like domain"/>
    <property type="match status" value="4"/>
</dbReference>
<dbReference type="CDD" id="cd17649">
    <property type="entry name" value="A_NRPS_PvdJ-like"/>
    <property type="match status" value="1"/>
</dbReference>
<name>A0A4D6X6A3_PSEPU</name>
<protein>
    <submittedName>
        <fullName evidence="7">Amino acid adenylation domain-containing protein</fullName>
    </submittedName>
</protein>
<dbReference type="CDD" id="cd19543">
    <property type="entry name" value="DCL_NRPS"/>
    <property type="match status" value="1"/>
</dbReference>
<dbReference type="Proteomes" id="UP000298551">
    <property type="component" value="Chromosome"/>
</dbReference>
<keyword evidence="5" id="KW-0436">Ligase</keyword>
<dbReference type="OrthoDB" id="9757559at2"/>
<dbReference type="CDD" id="cd17646">
    <property type="entry name" value="A_NRPS_AB3403-like"/>
    <property type="match status" value="1"/>
</dbReference>
<comment type="cofactor">
    <cofactor evidence="1">
        <name>pantetheine 4'-phosphate</name>
        <dbReference type="ChEBI" id="CHEBI:47942"/>
    </cofactor>
</comment>
<dbReference type="Gene3D" id="3.40.50.980">
    <property type="match status" value="4"/>
</dbReference>
<dbReference type="NCBIfam" id="TIGR01733">
    <property type="entry name" value="AA-adenyl-dom"/>
    <property type="match status" value="3"/>
</dbReference>
<evidence type="ECO:0000256" key="1">
    <source>
        <dbReference type="ARBA" id="ARBA00001957"/>
    </source>
</evidence>
<feature type="domain" description="Carrier" evidence="6">
    <location>
        <begin position="3557"/>
        <end position="3632"/>
    </location>
</feature>
<keyword evidence="3" id="KW-0596">Phosphopantetheine</keyword>
<comment type="similarity">
    <text evidence="2">Belongs to the ATP-dependent AMP-binding enzyme family.</text>
</comment>
<evidence type="ECO:0000313" key="8">
    <source>
        <dbReference type="Proteomes" id="UP000298551"/>
    </source>
</evidence>
<accession>A0A4D6X6A3</accession>
<evidence type="ECO:0000313" key="7">
    <source>
        <dbReference type="EMBL" id="QCI11577.1"/>
    </source>
</evidence>
<dbReference type="PROSITE" id="PS00012">
    <property type="entry name" value="PHOSPHOPANTETHEINE"/>
    <property type="match status" value="3"/>
</dbReference>